<dbReference type="KEGG" id="lrs:PX52LOC_00122"/>
<evidence type="ECO:0000313" key="4">
    <source>
        <dbReference type="Proteomes" id="UP000324974"/>
    </source>
</evidence>
<organism evidence="3 4">
    <name type="scientific">Limnoglobus roseus</name>
    <dbReference type="NCBI Taxonomy" id="2598579"/>
    <lineage>
        <taxon>Bacteria</taxon>
        <taxon>Pseudomonadati</taxon>
        <taxon>Planctomycetota</taxon>
        <taxon>Planctomycetia</taxon>
        <taxon>Gemmatales</taxon>
        <taxon>Gemmataceae</taxon>
        <taxon>Limnoglobus</taxon>
    </lineage>
</organism>
<dbReference type="Pfam" id="PF08757">
    <property type="entry name" value="CotH"/>
    <property type="match status" value="1"/>
</dbReference>
<protein>
    <submittedName>
        <fullName evidence="3">Spore coat protein CotH</fullName>
    </submittedName>
</protein>
<keyword evidence="4" id="KW-1185">Reference proteome</keyword>
<feature type="compositionally biased region" description="Gly residues" evidence="1">
    <location>
        <begin position="74"/>
        <end position="89"/>
    </location>
</feature>
<name>A0A5C1A7X1_9BACT</name>
<proteinExistence type="predicted"/>
<dbReference type="InterPro" id="IPR014867">
    <property type="entry name" value="Spore_coat_CotH_CotH2/3/7"/>
</dbReference>
<keyword evidence="2" id="KW-0732">Signal</keyword>
<feature type="region of interest" description="Disordered" evidence="1">
    <location>
        <begin position="68"/>
        <end position="100"/>
    </location>
</feature>
<evidence type="ECO:0000313" key="3">
    <source>
        <dbReference type="EMBL" id="QEL13268.1"/>
    </source>
</evidence>
<evidence type="ECO:0000256" key="2">
    <source>
        <dbReference type="SAM" id="SignalP"/>
    </source>
</evidence>
<sequence>MKSRAFGVAALGLTLLLTPLVAQPPGGGGGFGGPGGMMGGQERKIVKDYDKNNDGWLNNEERKTAREALKKDANGGGRRGGGMMGGGRGEQPSPGKMVKPDEVKTYGGESLYDPTVLRTIFLEFENKDWEKELEDFHGTDVDVPAEVTVDGKKYHNVGIHFRGMSSYGGVRAGSKRSMNLAVDMADAKQKLNGYKTLNLLNNHEDATAMSTVLYSHIAREYLPAPKANFVKVVINGENWGVYTNVQQFNKDFTKENFNSDKGARWKVRGSPGGQGGVEYLGDDPARYKRIYQIKSKDEDKSWQALIKLAKTLNQTPADQLEEALKPMLDIDGLLWFLALDVALINGDGFWTRASDYTIYLDEKGKFHFIPHDMNESFHAAGGPGMGGGGPGGGMRFAMPKPGEVLPPGLQDALGLTDAQKKELAKIQKETDEKLNAFLTDEQRKQLKDMQANAGQPMGGFGGGGFGGGPGGPGGGFGGPGGGAGGPPGGGGPGGAGGPGGGGFGGGRGGFGGGPGGGGGGLELDPLVGLTDTRKALRSKILSVPSLRAKYLQDVKTIAEKSLDWKVLGPFVAMNRNLISAELKADTKKLEPFEAFERTTGDTAEAGRGRETALRTFADQRRKFLLSYQEKK</sequence>
<dbReference type="PANTHER" id="PTHR40050:SF1">
    <property type="entry name" value="INNER SPORE COAT PROTEIN H"/>
    <property type="match status" value="1"/>
</dbReference>
<dbReference type="PANTHER" id="PTHR40050">
    <property type="entry name" value="INNER SPORE COAT PROTEIN H"/>
    <property type="match status" value="1"/>
</dbReference>
<keyword evidence="3" id="KW-0167">Capsid protein</keyword>
<feature type="region of interest" description="Disordered" evidence="1">
    <location>
        <begin position="458"/>
        <end position="517"/>
    </location>
</feature>
<dbReference type="Proteomes" id="UP000324974">
    <property type="component" value="Chromosome"/>
</dbReference>
<gene>
    <name evidence="3" type="ORF">PX52LOC_00122</name>
</gene>
<dbReference type="EMBL" id="CP042425">
    <property type="protein sequence ID" value="QEL13268.1"/>
    <property type="molecule type" value="Genomic_DNA"/>
</dbReference>
<feature type="chain" id="PRO_5022879065" evidence="2">
    <location>
        <begin position="23"/>
        <end position="631"/>
    </location>
</feature>
<dbReference type="AlphaFoldDB" id="A0A5C1A7X1"/>
<reference evidence="4" key="1">
    <citation type="submission" date="2019-08" db="EMBL/GenBank/DDBJ databases">
        <title>Limnoglobus roseus gen. nov., sp. nov., a novel freshwater planctomycete with a giant genome from the family Gemmataceae.</title>
        <authorList>
            <person name="Kulichevskaya I.S."/>
            <person name="Naumoff D.G."/>
            <person name="Miroshnikov K."/>
            <person name="Ivanova A."/>
            <person name="Philippov D.A."/>
            <person name="Hakobyan A."/>
            <person name="Rijpstra I.C."/>
            <person name="Sinninghe Damste J.S."/>
            <person name="Liesack W."/>
            <person name="Dedysh S.N."/>
        </authorList>
    </citation>
    <scope>NUCLEOTIDE SEQUENCE [LARGE SCALE GENOMIC DNA]</scope>
    <source>
        <strain evidence="4">PX52</strain>
    </source>
</reference>
<feature type="signal peptide" evidence="2">
    <location>
        <begin position="1"/>
        <end position="22"/>
    </location>
</feature>
<accession>A0A5C1A7X1</accession>
<keyword evidence="3" id="KW-0946">Virion</keyword>
<evidence type="ECO:0000256" key="1">
    <source>
        <dbReference type="SAM" id="MobiDB-lite"/>
    </source>
</evidence>